<reference evidence="1" key="1">
    <citation type="submission" date="2021-09" db="EMBL/GenBank/DDBJ databases">
        <authorList>
            <consortium name="AG Swart"/>
            <person name="Singh M."/>
            <person name="Singh A."/>
            <person name="Seah K."/>
            <person name="Emmerich C."/>
        </authorList>
    </citation>
    <scope>NUCLEOTIDE SEQUENCE</scope>
    <source>
        <strain evidence="1">ATCC30299</strain>
    </source>
</reference>
<keyword evidence="2" id="KW-1185">Reference proteome</keyword>
<protein>
    <submittedName>
        <fullName evidence="1">Uncharacterized protein</fullName>
    </submittedName>
</protein>
<evidence type="ECO:0000313" key="1">
    <source>
        <dbReference type="EMBL" id="CAG9313177.1"/>
    </source>
</evidence>
<proteinExistence type="predicted"/>
<accession>A0AAU9IJ13</accession>
<dbReference type="EMBL" id="CAJZBQ010000010">
    <property type="protein sequence ID" value="CAG9313177.1"/>
    <property type="molecule type" value="Genomic_DNA"/>
</dbReference>
<comment type="caution">
    <text evidence="1">The sequence shown here is derived from an EMBL/GenBank/DDBJ whole genome shotgun (WGS) entry which is preliminary data.</text>
</comment>
<sequence length="77" mass="9001">MNLLCDCCSRPHKTPRNEEFSINSLPVNYRGWLNSKYESPQVEKMKQSIMRNRDSNRSLNLPKIHGFGLDEFESVDV</sequence>
<name>A0AAU9IJ13_9CILI</name>
<organism evidence="1 2">
    <name type="scientific">Blepharisma stoltei</name>
    <dbReference type="NCBI Taxonomy" id="1481888"/>
    <lineage>
        <taxon>Eukaryota</taxon>
        <taxon>Sar</taxon>
        <taxon>Alveolata</taxon>
        <taxon>Ciliophora</taxon>
        <taxon>Postciliodesmatophora</taxon>
        <taxon>Heterotrichea</taxon>
        <taxon>Heterotrichida</taxon>
        <taxon>Blepharismidae</taxon>
        <taxon>Blepharisma</taxon>
    </lineage>
</organism>
<dbReference type="Proteomes" id="UP001162131">
    <property type="component" value="Unassembled WGS sequence"/>
</dbReference>
<evidence type="ECO:0000313" key="2">
    <source>
        <dbReference type="Proteomes" id="UP001162131"/>
    </source>
</evidence>
<dbReference type="AlphaFoldDB" id="A0AAU9IJ13"/>
<gene>
    <name evidence="1" type="ORF">BSTOLATCC_MIC8452</name>
</gene>